<feature type="compositionally biased region" description="Polar residues" evidence="1">
    <location>
        <begin position="1"/>
        <end position="11"/>
    </location>
</feature>
<keyword evidence="3" id="KW-1185">Reference proteome</keyword>
<evidence type="ECO:0000313" key="3">
    <source>
        <dbReference type="Proteomes" id="UP000672032"/>
    </source>
</evidence>
<reference evidence="2" key="1">
    <citation type="submission" date="2020-10" db="EMBL/GenBank/DDBJ databases">
        <title>Genome Sequence of Monilinia vaccinii-corymbosi Sheds Light on Mummy Berry Disease Infection of Blueberry and Mating Type.</title>
        <authorList>
            <person name="Yow A.G."/>
            <person name="Zhang Y."/>
            <person name="Bansal K."/>
            <person name="Eacker S.M."/>
            <person name="Sullivan S."/>
            <person name="Liachko I."/>
            <person name="Cubeta M.A."/>
            <person name="Rollins J.A."/>
            <person name="Ashrafi H."/>
        </authorList>
    </citation>
    <scope>NUCLEOTIDE SEQUENCE</scope>
    <source>
        <strain evidence="2">RL-1</strain>
    </source>
</reference>
<feature type="region of interest" description="Disordered" evidence="1">
    <location>
        <begin position="1"/>
        <end position="26"/>
    </location>
</feature>
<evidence type="ECO:0000313" key="2">
    <source>
        <dbReference type="EMBL" id="QSZ35325.1"/>
    </source>
</evidence>
<name>A0A8A3PJZ4_9HELO</name>
<organism evidence="2 3">
    <name type="scientific">Monilinia vaccinii-corymbosi</name>
    <dbReference type="NCBI Taxonomy" id="61207"/>
    <lineage>
        <taxon>Eukaryota</taxon>
        <taxon>Fungi</taxon>
        <taxon>Dikarya</taxon>
        <taxon>Ascomycota</taxon>
        <taxon>Pezizomycotina</taxon>
        <taxon>Leotiomycetes</taxon>
        <taxon>Helotiales</taxon>
        <taxon>Sclerotiniaceae</taxon>
        <taxon>Monilinia</taxon>
    </lineage>
</organism>
<gene>
    <name evidence="2" type="ORF">DSL72_008194</name>
</gene>
<dbReference type="Proteomes" id="UP000672032">
    <property type="component" value="Chromosome 5"/>
</dbReference>
<proteinExistence type="predicted"/>
<accession>A0A8A3PJZ4</accession>
<dbReference type="AlphaFoldDB" id="A0A8A3PJZ4"/>
<dbReference type="EMBL" id="CP063409">
    <property type="protein sequence ID" value="QSZ35325.1"/>
    <property type="molecule type" value="Genomic_DNA"/>
</dbReference>
<sequence>MAIDTGSTIATAHSVLTPPEHDSWLS</sequence>
<protein>
    <submittedName>
        <fullName evidence="2">Uncharacterized protein</fullName>
    </submittedName>
</protein>
<evidence type="ECO:0000256" key="1">
    <source>
        <dbReference type="SAM" id="MobiDB-lite"/>
    </source>
</evidence>